<proteinExistence type="inferred from homology"/>
<keyword evidence="1" id="KW-0195">Cyclin</keyword>
<dbReference type="Gene3D" id="1.10.472.10">
    <property type="entry name" value="Cyclin-like"/>
    <property type="match status" value="2"/>
</dbReference>
<feature type="region of interest" description="Disordered" evidence="2">
    <location>
        <begin position="272"/>
        <end position="297"/>
    </location>
</feature>
<feature type="domain" description="Cyclin-like" evidence="3">
    <location>
        <begin position="45"/>
        <end position="151"/>
    </location>
</feature>
<evidence type="ECO:0000256" key="2">
    <source>
        <dbReference type="SAM" id="MobiDB-lite"/>
    </source>
</evidence>
<dbReference type="GO" id="GO:0016538">
    <property type="term" value="F:cyclin-dependent protein serine/threonine kinase regulator activity"/>
    <property type="evidence" value="ECO:0007669"/>
    <property type="project" value="InterPro"/>
</dbReference>
<dbReference type="InterPro" id="IPR043198">
    <property type="entry name" value="Cyclin/Ssn8"/>
</dbReference>
<feature type="domain" description="Cyclin-like" evidence="3">
    <location>
        <begin position="164"/>
        <end position="249"/>
    </location>
</feature>
<reference evidence="4 5" key="1">
    <citation type="journal article" date="2015" name="Fungal Genet. Biol.">
        <title>Evolution of novel wood decay mechanisms in Agaricales revealed by the genome sequences of Fistulina hepatica and Cylindrobasidium torrendii.</title>
        <authorList>
            <person name="Floudas D."/>
            <person name="Held B.W."/>
            <person name="Riley R."/>
            <person name="Nagy L.G."/>
            <person name="Koehler G."/>
            <person name="Ransdell A.S."/>
            <person name="Younus H."/>
            <person name="Chow J."/>
            <person name="Chiniquy J."/>
            <person name="Lipzen A."/>
            <person name="Tritt A."/>
            <person name="Sun H."/>
            <person name="Haridas S."/>
            <person name="LaButti K."/>
            <person name="Ohm R.A."/>
            <person name="Kues U."/>
            <person name="Blanchette R.A."/>
            <person name="Grigoriev I.V."/>
            <person name="Minto R.E."/>
            <person name="Hibbett D.S."/>
        </authorList>
    </citation>
    <scope>NUCLEOTIDE SEQUENCE [LARGE SCALE GENOMIC DNA]</scope>
    <source>
        <strain evidence="4 5">FP15055 ss-10</strain>
    </source>
</reference>
<gene>
    <name evidence="4" type="ORF">CYLTODRAFT_349195</name>
</gene>
<dbReference type="InterPro" id="IPR006671">
    <property type="entry name" value="Cyclin_N"/>
</dbReference>
<dbReference type="InterPro" id="IPR013763">
    <property type="entry name" value="Cyclin-like_dom"/>
</dbReference>
<dbReference type="PANTHER" id="PTHR10026">
    <property type="entry name" value="CYCLIN"/>
    <property type="match status" value="1"/>
</dbReference>
<dbReference type="SMART" id="SM00385">
    <property type="entry name" value="CYCLIN"/>
    <property type="match status" value="2"/>
</dbReference>
<dbReference type="CDD" id="cd20546">
    <property type="entry name" value="CYCLIN_SpCG1C_ScCTK2-like_rpt2"/>
    <property type="match status" value="1"/>
</dbReference>
<dbReference type="EMBL" id="KN880481">
    <property type="protein sequence ID" value="KIY69586.1"/>
    <property type="molecule type" value="Genomic_DNA"/>
</dbReference>
<dbReference type="GO" id="GO:0006357">
    <property type="term" value="P:regulation of transcription by RNA polymerase II"/>
    <property type="evidence" value="ECO:0007669"/>
    <property type="project" value="InterPro"/>
</dbReference>
<organism evidence="4 5">
    <name type="scientific">Cylindrobasidium torrendii FP15055 ss-10</name>
    <dbReference type="NCBI Taxonomy" id="1314674"/>
    <lineage>
        <taxon>Eukaryota</taxon>
        <taxon>Fungi</taxon>
        <taxon>Dikarya</taxon>
        <taxon>Basidiomycota</taxon>
        <taxon>Agaricomycotina</taxon>
        <taxon>Agaricomycetes</taxon>
        <taxon>Agaricomycetidae</taxon>
        <taxon>Agaricales</taxon>
        <taxon>Marasmiineae</taxon>
        <taxon>Physalacriaceae</taxon>
        <taxon>Cylindrobasidium</taxon>
    </lineage>
</organism>
<comment type="similarity">
    <text evidence="1">Belongs to the cyclin family.</text>
</comment>
<protein>
    <submittedName>
        <fullName evidence="4">Cyclin-like protein</fullName>
    </submittedName>
</protein>
<dbReference type="AlphaFoldDB" id="A0A0D7BIW5"/>
<evidence type="ECO:0000259" key="3">
    <source>
        <dbReference type="SMART" id="SM00385"/>
    </source>
</evidence>
<name>A0A0D7BIW5_9AGAR</name>
<keyword evidence="5" id="KW-1185">Reference proteome</keyword>
<evidence type="ECO:0000313" key="4">
    <source>
        <dbReference type="EMBL" id="KIY69586.1"/>
    </source>
</evidence>
<accession>A0A0D7BIW5</accession>
<dbReference type="OrthoDB" id="25002at2759"/>
<feature type="compositionally biased region" description="Low complexity" evidence="2">
    <location>
        <begin position="272"/>
        <end position="285"/>
    </location>
</feature>
<dbReference type="Pfam" id="PF00134">
    <property type="entry name" value="Cyclin_N"/>
    <property type="match status" value="1"/>
</dbReference>
<dbReference type="InterPro" id="IPR036915">
    <property type="entry name" value="Cyclin-like_sf"/>
</dbReference>
<sequence>MDASNSSTATRHHRPYFTPRDLDYLIDKKSLRGAQEDKTRHQACSFLEALGGRVGFPRKTIATAQSLYHRFHLFFPRKEFHFYDVALASAYVSTKMHDTLKKPQELLSVSYALRYPEMVPKSRGPVGDVDLDTTVESDRQRILVIERLILETICFNFTSKMAFPYVIKIGRAVGADKKLTKLAWRVAVDTHRTLVPLQYTPVTIALSSLYTAACLVTLSPNHPTDVLENATKVRTLLGQHGDWERKFQAHVEDLDLIAHTVLDLLITATQLPSTNTSPSTPSSPHSNHHSSPRGGIAEALPYNADQLTQLKIALRELEHESRERTNHLETLDDITGIGKNESSVRYLFAPPGLAQPV</sequence>
<dbReference type="STRING" id="1314674.A0A0D7BIW5"/>
<evidence type="ECO:0000256" key="1">
    <source>
        <dbReference type="RuleBase" id="RU000383"/>
    </source>
</evidence>
<dbReference type="Proteomes" id="UP000054007">
    <property type="component" value="Unassembled WGS sequence"/>
</dbReference>
<evidence type="ECO:0000313" key="5">
    <source>
        <dbReference type="Proteomes" id="UP000054007"/>
    </source>
</evidence>
<dbReference type="SUPFAM" id="SSF47954">
    <property type="entry name" value="Cyclin-like"/>
    <property type="match status" value="2"/>
</dbReference>